<sequence length="667" mass="73273">MRKHLKMKVALLLMTAGFNTVVWADDPAKVVAEGYDKLYENGEITANKLLDLKASALNYYSENGAWPTDITDLAVDGFYYGSYDTMYGTTVSGVEDGNSYILSVDVLKDSVANYVASFMNGTTTDSTVNVQFGLPSQVPVLHSTLSRVDDGDVARNTMETDLHMGGYSITDIDTVTARALVAQRADIQNGYIENIYAQLINAPLANLTTVNSTTVNSDVVNSDRIYASVGVYDNGTRVFSPANLPTKADVGLSNVQNYGATNSYTGNSTTLYATQSAVYNSHVYLKNLKLDKNATAVNADRLDNLDSSSFIRSNAYDAVNANTRWEDNREIRLGSSSDMRLKHDGSNSIIDNYTGNLYLRNLSGGREIYLQGTTSGGQRHTAVMVDSSSYVRARLMYNGSSKLYTESNGVRVSGDMNVTSGDLKVNGQKISKDYVDLGRVMNFSISDSYTGGSSNVYASQRAVTRAYNALNSSKLGKKEKAADSDKLDGIDSSGFVRTSRRINGKSLTSNITITKSDVGLSNVRNYGATNSYTGASTQRYVTQKALNDAYHAAVRGGTKDYRVLYSNISGLNSGDFYLNSSWRGYDEILVLGGNDKKSSIYMFKFTEQEYDLAYDLWRSGGGRLSDFRFQMVKDANYYWNGHFASNTHFSTQHENSVLYQVFGLTYK</sequence>
<dbReference type="AlphaFoldDB" id="A0A5B7YIX5"/>
<evidence type="ECO:0000313" key="3">
    <source>
        <dbReference type="Proteomes" id="UP000304912"/>
    </source>
</evidence>
<feature type="signal peptide" evidence="1">
    <location>
        <begin position="1"/>
        <end position="24"/>
    </location>
</feature>
<reference evidence="2 3" key="1">
    <citation type="submission" date="2019-04" db="EMBL/GenBank/DDBJ databases">
        <title>Salinimonas iocasae sp. nov., a halophilic bacterium isolated from the outer tube casing of tubeworms in Okinawa Trough.</title>
        <authorList>
            <person name="Zhang H."/>
            <person name="Wang H."/>
            <person name="Li C."/>
        </authorList>
    </citation>
    <scope>NUCLEOTIDE SEQUENCE [LARGE SCALE GENOMIC DNA]</scope>
    <source>
        <strain evidence="2 3">KX18D6</strain>
        <plasmid evidence="2 3">plas12</plasmid>
    </source>
</reference>
<feature type="chain" id="PRO_5022902043" evidence="1">
    <location>
        <begin position="25"/>
        <end position="667"/>
    </location>
</feature>
<dbReference type="Proteomes" id="UP000304912">
    <property type="component" value="Plasmid plas12"/>
</dbReference>
<keyword evidence="3" id="KW-1185">Reference proteome</keyword>
<evidence type="ECO:0000256" key="1">
    <source>
        <dbReference type="SAM" id="SignalP"/>
    </source>
</evidence>
<gene>
    <name evidence="2" type="ORF">FBQ74_17380</name>
</gene>
<name>A0A5B7YIX5_9ALTE</name>
<dbReference type="OrthoDB" id="6238200at2"/>
<dbReference type="RefSeq" id="WP_139758047.1">
    <property type="nucleotide sequence ID" value="NZ_CP039853.1"/>
</dbReference>
<keyword evidence="1" id="KW-0732">Signal</keyword>
<keyword evidence="2" id="KW-0614">Plasmid</keyword>
<accession>A0A5B7YIX5</accession>
<evidence type="ECO:0000313" key="2">
    <source>
        <dbReference type="EMBL" id="QCZ95320.1"/>
    </source>
</evidence>
<organism evidence="2 3">
    <name type="scientific">Salinimonas iocasae</name>
    <dbReference type="NCBI Taxonomy" id="2572577"/>
    <lineage>
        <taxon>Bacteria</taxon>
        <taxon>Pseudomonadati</taxon>
        <taxon>Pseudomonadota</taxon>
        <taxon>Gammaproteobacteria</taxon>
        <taxon>Alteromonadales</taxon>
        <taxon>Alteromonadaceae</taxon>
        <taxon>Alteromonas/Salinimonas group</taxon>
        <taxon>Salinimonas</taxon>
    </lineage>
</organism>
<geneLocation type="plasmid" evidence="2 3">
    <name>plas12</name>
</geneLocation>
<protein>
    <submittedName>
        <fullName evidence="2">Uncharacterized protein</fullName>
    </submittedName>
</protein>
<proteinExistence type="predicted"/>
<dbReference type="EMBL" id="CP039853">
    <property type="protein sequence ID" value="QCZ95320.1"/>
    <property type="molecule type" value="Genomic_DNA"/>
</dbReference>
<dbReference type="KEGG" id="salk:FBQ74_17380"/>